<dbReference type="SMART" id="SM00052">
    <property type="entry name" value="EAL"/>
    <property type="match status" value="1"/>
</dbReference>
<feature type="transmembrane region" description="Helical" evidence="1">
    <location>
        <begin position="164"/>
        <end position="187"/>
    </location>
</feature>
<evidence type="ECO:0000313" key="4">
    <source>
        <dbReference type="EMBL" id="OEE58582.1"/>
    </source>
</evidence>
<sequence>MQKISNASTPLLRRFVTSVILVSIIGGTLLSVIIASVQLNRLHDQKEQTARLRIENILDSAAYAAFNLDSAQGYSLLKSFQNDTLFHGIALLDNYKDTITDIVPLNSSADASWTDVFLSTPPNGEVTYPLIFQIHRDNQYVDEPVGYLIGNVNYQITHREFLQLLWTIGLSTLGEVLLVAIILTIFFHKQIGRPLSNIIESIDESARIGQQKNTTIQKVKGHDRDEFGRLVDAYNNSVMQATSYMTDLEAAKSELKSLSEIDPLTNVANRRALLAELTKRCDQALPFAVVSLDIDDFGSYNDAYGHQTGDALLVTLANTLKEHLPKGTPISRTGGDEFVFILPNKKNHDIVLKLLSPLLTISLSEQLPGGTHHISCSLGVAFFPTDGQNPRQLSHATDIALYVAKDAGRKCIRFYDKQADLARTRQEAVRKALQQTIENKDFNLLYQPKVNMRTGSITGCEALLRLNNTTHTHVEIIEEAERNGLIVALGREVMHRAFSDMSQVLDKLPEDFRFSVNVSPRQLVSEGFIVDLLATATKYNVPLRYLDIEITESTQMFDTASSSQTRQWLKNAGVTVTLDDFGTGFASLEYLMTYGFDQIKIDKHFTQALPIDEDAKAIFNVVQYLADKLNMAVVAEGVETHEQVAYLLNQGFECAQGYFYSTPLSVRDLLLFLVKRQLSNQICVDAS</sequence>
<dbReference type="InterPro" id="IPR000160">
    <property type="entry name" value="GGDEF_dom"/>
</dbReference>
<dbReference type="AlphaFoldDB" id="A0A1E5C0D5"/>
<dbReference type="Gene3D" id="3.30.70.270">
    <property type="match status" value="1"/>
</dbReference>
<evidence type="ECO:0000259" key="2">
    <source>
        <dbReference type="PROSITE" id="PS50883"/>
    </source>
</evidence>
<dbReference type="InterPro" id="IPR035919">
    <property type="entry name" value="EAL_sf"/>
</dbReference>
<name>A0A1E5C0D5_9GAMM</name>
<keyword evidence="5" id="KW-1185">Reference proteome</keyword>
<dbReference type="PROSITE" id="PS50883">
    <property type="entry name" value="EAL"/>
    <property type="match status" value="1"/>
</dbReference>
<dbReference type="InterPro" id="IPR043128">
    <property type="entry name" value="Rev_trsase/Diguanyl_cyclase"/>
</dbReference>
<dbReference type="PANTHER" id="PTHR44757">
    <property type="entry name" value="DIGUANYLATE CYCLASE DGCP"/>
    <property type="match status" value="1"/>
</dbReference>
<evidence type="ECO:0008006" key="6">
    <source>
        <dbReference type="Google" id="ProtNLM"/>
    </source>
</evidence>
<dbReference type="PROSITE" id="PS50887">
    <property type="entry name" value="GGDEF"/>
    <property type="match status" value="1"/>
</dbReference>
<dbReference type="CDD" id="cd01949">
    <property type="entry name" value="GGDEF"/>
    <property type="match status" value="1"/>
</dbReference>
<dbReference type="Gene3D" id="3.20.20.450">
    <property type="entry name" value="EAL domain"/>
    <property type="match status" value="1"/>
</dbReference>
<accession>A0A1E5C0D5</accession>
<reference evidence="4 5" key="1">
    <citation type="journal article" date="2012" name="Science">
        <title>Ecological populations of bacteria act as socially cohesive units of antibiotic production and resistance.</title>
        <authorList>
            <person name="Cordero O.X."/>
            <person name="Wildschutte H."/>
            <person name="Kirkup B."/>
            <person name="Proehl S."/>
            <person name="Ngo L."/>
            <person name="Hussain F."/>
            <person name="Le Roux F."/>
            <person name="Mincer T."/>
            <person name="Polz M.F."/>
        </authorList>
    </citation>
    <scope>NUCLEOTIDE SEQUENCE [LARGE SCALE GENOMIC DNA]</scope>
    <source>
        <strain evidence="4 5">FF-454</strain>
    </source>
</reference>
<keyword evidence="1" id="KW-1133">Transmembrane helix</keyword>
<keyword evidence="1" id="KW-0812">Transmembrane</keyword>
<dbReference type="CDD" id="cd01948">
    <property type="entry name" value="EAL"/>
    <property type="match status" value="1"/>
</dbReference>
<evidence type="ECO:0000313" key="5">
    <source>
        <dbReference type="Proteomes" id="UP000095039"/>
    </source>
</evidence>
<dbReference type="SUPFAM" id="SSF141868">
    <property type="entry name" value="EAL domain-like"/>
    <property type="match status" value="1"/>
</dbReference>
<feature type="transmembrane region" description="Helical" evidence="1">
    <location>
        <begin position="15"/>
        <end position="37"/>
    </location>
</feature>
<feature type="domain" description="GGDEF" evidence="3">
    <location>
        <begin position="285"/>
        <end position="417"/>
    </location>
</feature>
<dbReference type="RefSeq" id="WP_016959842.1">
    <property type="nucleotide sequence ID" value="NZ_AJWN02000092.1"/>
</dbReference>
<evidence type="ECO:0000259" key="3">
    <source>
        <dbReference type="PROSITE" id="PS50887"/>
    </source>
</evidence>
<dbReference type="NCBIfam" id="TIGR00254">
    <property type="entry name" value="GGDEF"/>
    <property type="match status" value="1"/>
</dbReference>
<dbReference type="SMART" id="SM00267">
    <property type="entry name" value="GGDEF"/>
    <property type="match status" value="1"/>
</dbReference>
<dbReference type="Pfam" id="PF00563">
    <property type="entry name" value="EAL"/>
    <property type="match status" value="1"/>
</dbReference>
<proteinExistence type="predicted"/>
<evidence type="ECO:0000256" key="1">
    <source>
        <dbReference type="SAM" id="Phobius"/>
    </source>
</evidence>
<organism evidence="4 5">
    <name type="scientific">Enterovibrio norvegicus FF-454</name>
    <dbReference type="NCBI Taxonomy" id="1185651"/>
    <lineage>
        <taxon>Bacteria</taxon>
        <taxon>Pseudomonadati</taxon>
        <taxon>Pseudomonadota</taxon>
        <taxon>Gammaproteobacteria</taxon>
        <taxon>Vibrionales</taxon>
        <taxon>Vibrionaceae</taxon>
        <taxon>Enterovibrio</taxon>
    </lineage>
</organism>
<dbReference type="Gene3D" id="6.10.340.10">
    <property type="match status" value="1"/>
</dbReference>
<comment type="caution">
    <text evidence="4">The sequence shown here is derived from an EMBL/GenBank/DDBJ whole genome shotgun (WGS) entry which is preliminary data.</text>
</comment>
<dbReference type="Pfam" id="PF00990">
    <property type="entry name" value="GGDEF"/>
    <property type="match status" value="1"/>
</dbReference>
<dbReference type="InterPro" id="IPR029787">
    <property type="entry name" value="Nucleotide_cyclase"/>
</dbReference>
<dbReference type="EMBL" id="AJWN02000092">
    <property type="protein sequence ID" value="OEE58582.1"/>
    <property type="molecule type" value="Genomic_DNA"/>
</dbReference>
<dbReference type="PANTHER" id="PTHR44757:SF2">
    <property type="entry name" value="BIOFILM ARCHITECTURE MAINTENANCE PROTEIN MBAA"/>
    <property type="match status" value="1"/>
</dbReference>
<protein>
    <recommendedName>
        <fullName evidence="6">Diguanylate phosphodiesterase</fullName>
    </recommendedName>
</protein>
<dbReference type="Proteomes" id="UP000095039">
    <property type="component" value="Unassembled WGS sequence"/>
</dbReference>
<dbReference type="InterPro" id="IPR052155">
    <property type="entry name" value="Biofilm_reg_signaling"/>
</dbReference>
<gene>
    <name evidence="4" type="ORF">A1OK_15105</name>
</gene>
<keyword evidence="1" id="KW-0472">Membrane</keyword>
<dbReference type="InterPro" id="IPR001633">
    <property type="entry name" value="EAL_dom"/>
</dbReference>
<dbReference type="SUPFAM" id="SSF55073">
    <property type="entry name" value="Nucleotide cyclase"/>
    <property type="match status" value="1"/>
</dbReference>
<feature type="domain" description="EAL" evidence="2">
    <location>
        <begin position="426"/>
        <end position="677"/>
    </location>
</feature>